<evidence type="ECO:0000256" key="15">
    <source>
        <dbReference type="ARBA" id="ARBA00034505"/>
    </source>
</evidence>
<keyword evidence="13" id="KW-0576">Peroxisome</keyword>
<keyword evidence="10" id="KW-0653">Protein transport</keyword>
<keyword evidence="18" id="KW-1185">Reference proteome</keyword>
<accession>A0A9W4TSR8</accession>
<dbReference type="InterPro" id="IPR006845">
    <property type="entry name" value="Pex_N"/>
</dbReference>
<name>A0A9W4TSR8_9ASCO</name>
<comment type="pathway">
    <text evidence="2">Protein modification; protein ubiquitination.</text>
</comment>
<evidence type="ECO:0000256" key="9">
    <source>
        <dbReference type="ARBA" id="ARBA00022833"/>
    </source>
</evidence>
<evidence type="ECO:0000256" key="1">
    <source>
        <dbReference type="ARBA" id="ARBA00004585"/>
    </source>
</evidence>
<dbReference type="EMBL" id="CANTUO010000001">
    <property type="protein sequence ID" value="CAI5756359.1"/>
    <property type="molecule type" value="Genomic_DNA"/>
</dbReference>
<evidence type="ECO:0000256" key="5">
    <source>
        <dbReference type="ARBA" id="ARBA00022448"/>
    </source>
</evidence>
<gene>
    <name evidence="17" type="ORF">CANVERA_P0875</name>
</gene>
<evidence type="ECO:0000256" key="13">
    <source>
        <dbReference type="ARBA" id="ARBA00023140"/>
    </source>
</evidence>
<feature type="domain" description="Pex N-terminal" evidence="16">
    <location>
        <begin position="26"/>
        <end position="289"/>
    </location>
</feature>
<organism evidence="17 18">
    <name type="scientific">Candida verbasci</name>
    <dbReference type="NCBI Taxonomy" id="1227364"/>
    <lineage>
        <taxon>Eukaryota</taxon>
        <taxon>Fungi</taxon>
        <taxon>Dikarya</taxon>
        <taxon>Ascomycota</taxon>
        <taxon>Saccharomycotina</taxon>
        <taxon>Pichiomycetes</taxon>
        <taxon>Debaryomycetaceae</taxon>
        <taxon>Candida/Lodderomyces clade</taxon>
        <taxon>Candida</taxon>
    </lineage>
</organism>
<keyword evidence="9" id="KW-0862">Zinc</keyword>
<keyword evidence="11" id="KW-1133">Transmembrane helix</keyword>
<evidence type="ECO:0000256" key="3">
    <source>
        <dbReference type="ARBA" id="ARBA00008704"/>
    </source>
</evidence>
<keyword evidence="7" id="KW-0479">Metal-binding</keyword>
<evidence type="ECO:0000313" key="18">
    <source>
        <dbReference type="Proteomes" id="UP001152885"/>
    </source>
</evidence>
<keyword evidence="5" id="KW-0813">Transport</keyword>
<comment type="subunit">
    <text evidence="15">Component of the PEX2-PEX10-PEX12 retrotranslocation channel, composed of PEX2, PEX10 and PEX12.</text>
</comment>
<evidence type="ECO:0000256" key="10">
    <source>
        <dbReference type="ARBA" id="ARBA00022927"/>
    </source>
</evidence>
<dbReference type="Proteomes" id="UP001152885">
    <property type="component" value="Unassembled WGS sequence"/>
</dbReference>
<evidence type="ECO:0000256" key="11">
    <source>
        <dbReference type="ARBA" id="ARBA00022989"/>
    </source>
</evidence>
<proteinExistence type="inferred from homology"/>
<evidence type="ECO:0000256" key="4">
    <source>
        <dbReference type="ARBA" id="ARBA00018980"/>
    </source>
</evidence>
<dbReference type="GO" id="GO:0004842">
    <property type="term" value="F:ubiquitin-protein transferase activity"/>
    <property type="evidence" value="ECO:0007669"/>
    <property type="project" value="TreeGrafter"/>
</dbReference>
<dbReference type="AlphaFoldDB" id="A0A9W4TSR8"/>
<reference evidence="17" key="1">
    <citation type="submission" date="2022-12" db="EMBL/GenBank/DDBJ databases">
        <authorList>
            <person name="Brejova B."/>
        </authorList>
    </citation>
    <scope>NUCLEOTIDE SEQUENCE</scope>
</reference>
<dbReference type="InterPro" id="IPR017375">
    <property type="entry name" value="PEX12"/>
</dbReference>
<dbReference type="GO" id="GO:0005778">
    <property type="term" value="C:peroxisomal membrane"/>
    <property type="evidence" value="ECO:0007669"/>
    <property type="project" value="UniProtKB-SubCell"/>
</dbReference>
<dbReference type="GO" id="GO:1990429">
    <property type="term" value="C:peroxisomal importomer complex"/>
    <property type="evidence" value="ECO:0007669"/>
    <property type="project" value="TreeGrafter"/>
</dbReference>
<dbReference type="GO" id="GO:0016562">
    <property type="term" value="P:protein import into peroxisome matrix, receptor recycling"/>
    <property type="evidence" value="ECO:0007669"/>
    <property type="project" value="UniProtKB-ARBA"/>
</dbReference>
<evidence type="ECO:0000256" key="14">
    <source>
        <dbReference type="ARBA" id="ARBA00029692"/>
    </source>
</evidence>
<dbReference type="OrthoDB" id="107372at2759"/>
<dbReference type="GO" id="GO:0006513">
    <property type="term" value="P:protein monoubiquitination"/>
    <property type="evidence" value="ECO:0007669"/>
    <property type="project" value="TreeGrafter"/>
</dbReference>
<evidence type="ECO:0000259" key="16">
    <source>
        <dbReference type="Pfam" id="PF04757"/>
    </source>
</evidence>
<evidence type="ECO:0000256" key="8">
    <source>
        <dbReference type="ARBA" id="ARBA00022771"/>
    </source>
</evidence>
<evidence type="ECO:0000256" key="7">
    <source>
        <dbReference type="ARBA" id="ARBA00022723"/>
    </source>
</evidence>
<keyword evidence="12" id="KW-0472">Membrane</keyword>
<comment type="similarity">
    <text evidence="3">Belongs to the pex2/pex10/pex12 family.</text>
</comment>
<dbReference type="InterPro" id="IPR013083">
    <property type="entry name" value="Znf_RING/FYVE/PHD"/>
</dbReference>
<dbReference type="PANTHER" id="PTHR12888:SF0">
    <property type="entry name" value="PEROXISOME ASSEMBLY PROTEIN 12"/>
    <property type="match status" value="1"/>
</dbReference>
<dbReference type="PIRSF" id="PIRSF038074">
    <property type="entry name" value="Peroxisome_assembly_p12"/>
    <property type="match status" value="1"/>
</dbReference>
<comment type="caution">
    <text evidence="17">The sequence shown here is derived from an EMBL/GenBank/DDBJ whole genome shotgun (WGS) entry which is preliminary data.</text>
</comment>
<dbReference type="GO" id="GO:0008270">
    <property type="term" value="F:zinc ion binding"/>
    <property type="evidence" value="ECO:0007669"/>
    <property type="project" value="UniProtKB-KW"/>
</dbReference>
<protein>
    <recommendedName>
        <fullName evidence="4">Peroxisome assembly protein 12</fullName>
    </recommendedName>
    <alternativeName>
        <fullName evidence="14">Peroxin-12</fullName>
    </alternativeName>
</protein>
<comment type="subcellular location">
    <subcellularLocation>
        <location evidence="1">Peroxisome membrane</location>
        <topology evidence="1">Multi-pass membrane protein</topology>
    </subcellularLocation>
</comment>
<evidence type="ECO:0000313" key="17">
    <source>
        <dbReference type="EMBL" id="CAI5756359.1"/>
    </source>
</evidence>
<keyword evidence="8" id="KW-0863">Zinc-finger</keyword>
<keyword evidence="6" id="KW-0812">Transmembrane</keyword>
<dbReference type="PANTHER" id="PTHR12888">
    <property type="entry name" value="PEROXISOME ASSEMBLY PROTEIN 12 PEROXIN-12"/>
    <property type="match status" value="1"/>
</dbReference>
<dbReference type="Gene3D" id="3.30.40.10">
    <property type="entry name" value="Zinc/RING finger domain, C3HC4 (zinc finger)"/>
    <property type="match status" value="1"/>
</dbReference>
<evidence type="ECO:0000256" key="12">
    <source>
        <dbReference type="ARBA" id="ARBA00023136"/>
    </source>
</evidence>
<evidence type="ECO:0000256" key="6">
    <source>
        <dbReference type="ARBA" id="ARBA00022692"/>
    </source>
</evidence>
<dbReference type="Pfam" id="PF04757">
    <property type="entry name" value="Pex2_Pex12"/>
    <property type="match status" value="1"/>
</dbReference>
<evidence type="ECO:0000256" key="2">
    <source>
        <dbReference type="ARBA" id="ARBA00004906"/>
    </source>
</evidence>
<dbReference type="SUPFAM" id="SSF57850">
    <property type="entry name" value="RING/U-box"/>
    <property type="match status" value="1"/>
</dbReference>
<sequence length="406" mass="47681">MEYYSSLSASQLDSERPTLFELISSNQLERLLSPSLRYILVLYVNKYPKYLIKINNNFDELNLVFRTFIEWYFFKYWSGSFTENFYGIKRVSQNKIDKYNSGKLTSLVPSMIEERRKLSKLQIVVSIFEITGVAYINEKLNYWYEIWYTKYITNQLNKNPNFTTKQNIEIEIKRKFVELYPYIHSSFKLANFIATIMYLSGTTKSPSILTYLFKTNYSRLNQYDYDKNEPKITATSKINKTAPPTNNELLFKLLTKITSPTWKIIKFILGTFFPVAIFSLKFVEWWNSSNFSSKLSKNTGNVLDFTLPPPSTLTSALRKTKSKRKSGKECVLCHKEISNPAIIETGYVFDYACIYNYLENSHIRENEKIDIEKGGRCPITGRKLLGCKWNELKQGWEIEGIRRLIF</sequence>